<evidence type="ECO:0000256" key="1">
    <source>
        <dbReference type="SAM" id="Phobius"/>
    </source>
</evidence>
<evidence type="ECO:0000313" key="2">
    <source>
        <dbReference type="EMBL" id="KAK7533247.1"/>
    </source>
</evidence>
<proteinExistence type="predicted"/>
<accession>A0ABR1LDD8</accession>
<gene>
    <name evidence="2" type="ORF">J3D65DRAFT_76062</name>
</gene>
<keyword evidence="1" id="KW-1133">Transmembrane helix</keyword>
<reference evidence="2 3" key="1">
    <citation type="submission" date="2024-04" db="EMBL/GenBank/DDBJ databases">
        <title>Phyllosticta paracitricarpa is synonymous to the EU quarantine fungus P. citricarpa based on phylogenomic analyses.</title>
        <authorList>
            <consortium name="Lawrence Berkeley National Laboratory"/>
            <person name="Van ingen-buijs V.A."/>
            <person name="Van westerhoven A.C."/>
            <person name="Haridas S."/>
            <person name="Skiadas P."/>
            <person name="Martin F."/>
            <person name="Groenewald J.Z."/>
            <person name="Crous P.W."/>
            <person name="Seidl M.F."/>
        </authorList>
    </citation>
    <scope>NUCLEOTIDE SEQUENCE [LARGE SCALE GENOMIC DNA]</scope>
    <source>
        <strain evidence="2 3">CPC 17464</strain>
    </source>
</reference>
<sequence>MGGGRRGWTVVYEKSARRGRGRSAAVDMYVFVYVLYLYLFKLPCPSLVLPPGLLRGSESSVGLGVAVCVTYLSLSACLAKHTYVCNCGACAHTATCVVRCITRHIYMPKWYTMWSMVVALALRQTSDVR</sequence>
<keyword evidence="1" id="KW-0812">Transmembrane</keyword>
<organism evidence="2 3">
    <name type="scientific">Phyllosticta citribraziliensis</name>
    <dbReference type="NCBI Taxonomy" id="989973"/>
    <lineage>
        <taxon>Eukaryota</taxon>
        <taxon>Fungi</taxon>
        <taxon>Dikarya</taxon>
        <taxon>Ascomycota</taxon>
        <taxon>Pezizomycotina</taxon>
        <taxon>Dothideomycetes</taxon>
        <taxon>Dothideomycetes incertae sedis</taxon>
        <taxon>Botryosphaeriales</taxon>
        <taxon>Phyllostictaceae</taxon>
        <taxon>Phyllosticta</taxon>
    </lineage>
</organism>
<name>A0ABR1LDD8_9PEZI</name>
<keyword evidence="3" id="KW-1185">Reference proteome</keyword>
<dbReference type="EMBL" id="JBBPEH010000010">
    <property type="protein sequence ID" value="KAK7533247.1"/>
    <property type="molecule type" value="Genomic_DNA"/>
</dbReference>
<protein>
    <submittedName>
        <fullName evidence="2">Uncharacterized protein</fullName>
    </submittedName>
</protein>
<dbReference type="Proteomes" id="UP001360953">
    <property type="component" value="Unassembled WGS sequence"/>
</dbReference>
<feature type="transmembrane region" description="Helical" evidence="1">
    <location>
        <begin position="21"/>
        <end position="40"/>
    </location>
</feature>
<keyword evidence="1" id="KW-0472">Membrane</keyword>
<comment type="caution">
    <text evidence="2">The sequence shown here is derived from an EMBL/GenBank/DDBJ whole genome shotgun (WGS) entry which is preliminary data.</text>
</comment>
<evidence type="ECO:0000313" key="3">
    <source>
        <dbReference type="Proteomes" id="UP001360953"/>
    </source>
</evidence>
<feature type="transmembrane region" description="Helical" evidence="1">
    <location>
        <begin position="60"/>
        <end position="79"/>
    </location>
</feature>
<dbReference type="GeneID" id="92037065"/>
<dbReference type="RefSeq" id="XP_066652640.1">
    <property type="nucleotide sequence ID" value="XM_066804159.1"/>
</dbReference>